<evidence type="ECO:0000313" key="3">
    <source>
        <dbReference type="Proteomes" id="UP000243297"/>
    </source>
</evidence>
<evidence type="ECO:0000313" key="2">
    <source>
        <dbReference type="EMBL" id="SJZ54454.1"/>
    </source>
</evidence>
<dbReference type="PANTHER" id="PTHR33744:SF1">
    <property type="entry name" value="DNA-BINDING TRANSCRIPTIONAL ACTIVATOR ADER"/>
    <property type="match status" value="1"/>
</dbReference>
<dbReference type="Pfam" id="PF13556">
    <property type="entry name" value="HTH_30"/>
    <property type="match status" value="1"/>
</dbReference>
<feature type="domain" description="PucR C-terminal helix-turn-helix" evidence="1">
    <location>
        <begin position="337"/>
        <end position="379"/>
    </location>
</feature>
<gene>
    <name evidence="2" type="ORF">SAMN02745191_0902</name>
</gene>
<protein>
    <submittedName>
        <fullName evidence="2">PucR C-terminal helix-turn-helix domain-containing protein</fullName>
    </submittedName>
</protein>
<accession>A0A1T4LJ52</accession>
<proteinExistence type="predicted"/>
<dbReference type="STRING" id="118967.SAMN02745191_0902"/>
<dbReference type="Gene3D" id="1.10.10.2840">
    <property type="entry name" value="PucR C-terminal helix-turn-helix domain"/>
    <property type="match status" value="1"/>
</dbReference>
<dbReference type="OrthoDB" id="9792148at2"/>
<dbReference type="AlphaFoldDB" id="A0A1T4LJ52"/>
<dbReference type="EMBL" id="FUWY01000002">
    <property type="protein sequence ID" value="SJZ54454.1"/>
    <property type="molecule type" value="Genomic_DNA"/>
</dbReference>
<dbReference type="Proteomes" id="UP000243297">
    <property type="component" value="Unassembled WGS sequence"/>
</dbReference>
<dbReference type="PANTHER" id="PTHR33744">
    <property type="entry name" value="CARBOHYDRATE DIACID REGULATOR"/>
    <property type="match status" value="1"/>
</dbReference>
<dbReference type="InterPro" id="IPR051448">
    <property type="entry name" value="CdaR-like_regulators"/>
</dbReference>
<dbReference type="RefSeq" id="WP_078711328.1">
    <property type="nucleotide sequence ID" value="NZ_FUWY01000002.1"/>
</dbReference>
<evidence type="ECO:0000259" key="1">
    <source>
        <dbReference type="Pfam" id="PF13556"/>
    </source>
</evidence>
<organism evidence="2 3">
    <name type="scientific">Anaerorhabdus furcosa</name>
    <dbReference type="NCBI Taxonomy" id="118967"/>
    <lineage>
        <taxon>Bacteria</taxon>
        <taxon>Bacillati</taxon>
        <taxon>Bacillota</taxon>
        <taxon>Erysipelotrichia</taxon>
        <taxon>Erysipelotrichales</taxon>
        <taxon>Erysipelotrichaceae</taxon>
        <taxon>Anaerorhabdus</taxon>
    </lineage>
</organism>
<name>A0A1T4LJ52_9FIRM</name>
<dbReference type="InterPro" id="IPR042070">
    <property type="entry name" value="PucR_C-HTH_sf"/>
</dbReference>
<reference evidence="3" key="1">
    <citation type="submission" date="2017-02" db="EMBL/GenBank/DDBJ databases">
        <authorList>
            <person name="Varghese N."/>
            <person name="Submissions S."/>
        </authorList>
    </citation>
    <scope>NUCLEOTIDE SEQUENCE [LARGE SCALE GENOMIC DNA]</scope>
    <source>
        <strain evidence="3">ATCC 25662</strain>
    </source>
</reference>
<dbReference type="InterPro" id="IPR025736">
    <property type="entry name" value="PucR_C-HTH_dom"/>
</dbReference>
<sequence>MKKSKLNLLTEASFHGEEFTDIVNKASLVLNNPLVIISNSYNIISYSTTFPVDDTAWVNATKRGYITLEFGATLNNWNNHVDTSQTIDCVTVSTISKYTRRFFKLIYKNKLMGYLNVTDVNNYLNKIDDETYQLVANIIAKEIAFTHTDNLNRTTSFEEILLELSNENFINKLHFLDRISSSKINIHKEYQIACIDLKNFTSYNAREDTFKNEIFSFFSNGSIIINNQLLIILCDLSKNKKNNFNIRLETYLKKKNLVMGISDTFHDLFEFKRFEIEATKSIQLRSLLLKEESFIFYNQVKHYDLIMKFDENQLTYYCNQKLFQIYLEESNESNDYIKTLRTYLETNNSVKETADLLFIHRNTVNYRMLKIKELLGIDNSQALLANELLFSCYILQIIHAKRNHLI</sequence>
<keyword evidence="3" id="KW-1185">Reference proteome</keyword>